<organism evidence="8 9">
    <name type="scientific">Symbiodinium pilosum</name>
    <name type="common">Dinoflagellate</name>
    <dbReference type="NCBI Taxonomy" id="2952"/>
    <lineage>
        <taxon>Eukaryota</taxon>
        <taxon>Sar</taxon>
        <taxon>Alveolata</taxon>
        <taxon>Dinophyceae</taxon>
        <taxon>Suessiales</taxon>
        <taxon>Symbiodiniaceae</taxon>
        <taxon>Symbiodinium</taxon>
    </lineage>
</organism>
<feature type="transmembrane region" description="Helical" evidence="7">
    <location>
        <begin position="295"/>
        <end position="315"/>
    </location>
</feature>
<keyword evidence="9" id="KW-1185">Reference proteome</keyword>
<evidence type="ECO:0000256" key="1">
    <source>
        <dbReference type="ARBA" id="ARBA00004141"/>
    </source>
</evidence>
<keyword evidence="5 7" id="KW-0472">Membrane</keyword>
<proteinExistence type="inferred from homology"/>
<evidence type="ECO:0000256" key="6">
    <source>
        <dbReference type="ARBA" id="ARBA00023180"/>
    </source>
</evidence>
<feature type="transmembrane region" description="Helical" evidence="7">
    <location>
        <begin position="542"/>
        <end position="560"/>
    </location>
</feature>
<feature type="transmembrane region" description="Helical" evidence="7">
    <location>
        <begin position="432"/>
        <end position="449"/>
    </location>
</feature>
<evidence type="ECO:0000256" key="5">
    <source>
        <dbReference type="ARBA" id="ARBA00023136"/>
    </source>
</evidence>
<comment type="caution">
    <text evidence="8">The sequence shown here is derived from an EMBL/GenBank/DDBJ whole genome shotgun (WGS) entry which is preliminary data.</text>
</comment>
<dbReference type="OrthoDB" id="420519at2759"/>
<dbReference type="Proteomes" id="UP000649617">
    <property type="component" value="Unassembled WGS sequence"/>
</dbReference>
<evidence type="ECO:0000256" key="7">
    <source>
        <dbReference type="RuleBase" id="RU368066"/>
    </source>
</evidence>
<name>A0A812XWS9_SYMPI</name>
<keyword evidence="3 7" id="KW-0812">Transmembrane</keyword>
<evidence type="ECO:0000256" key="3">
    <source>
        <dbReference type="ARBA" id="ARBA00022692"/>
    </source>
</evidence>
<dbReference type="InterPro" id="IPR007603">
    <property type="entry name" value="Choline_transptr-like"/>
</dbReference>
<dbReference type="AlphaFoldDB" id="A0A812XWS9"/>
<feature type="transmembrane region" description="Helical" evidence="7">
    <location>
        <begin position="516"/>
        <end position="536"/>
    </location>
</feature>
<feature type="transmembrane region" description="Helical" evidence="7">
    <location>
        <begin position="347"/>
        <end position="367"/>
    </location>
</feature>
<protein>
    <recommendedName>
        <fullName evidence="7">Choline transporter-like protein</fullName>
    </recommendedName>
</protein>
<dbReference type="GO" id="GO:0005886">
    <property type="term" value="C:plasma membrane"/>
    <property type="evidence" value="ECO:0007669"/>
    <property type="project" value="UniProtKB-SubCell"/>
</dbReference>
<dbReference type="Pfam" id="PF04515">
    <property type="entry name" value="Choline_transpo"/>
    <property type="match status" value="1"/>
</dbReference>
<sequence length="720" mass="78271">MGCCCNHEHAEIEEPLRIRANPGPPSRRRCTDLPCCVFFVVVLAGNAVLLDFFGQVGDLRRIDHGLDHDGNLCGLGSQATRPYAFYPDLDTDFAKDQTLRQRYGICLEACPAVGSSVQDYGNMRQSDWVVLQPSFAIFRRCVPYQQPADQSSTAMCASPSCEPIPGAPSKPEQVCGLKRDNTDKYWLLEQPDTSLEDGWRAEGADSALISARVAMSRTAASEATRCRQKLRREASTAIRPLNDSLAYNLLTSVTSADLSELSVDSGYALILGLGARVLETVVCLNCQGSVMLERLALLLVVFVVLILADYVLSFMRTALQKDWSSVAAALPSNADVVPACLVDSSPGWFAIGGCLLAVAIMLLACTASASASHGALIGEAVPDCYRVAQRGTGKCWRKHLVKHWCREHDPKSAFPAGIALVEVSFGNSVGEAIFSAVLILGLLGVATASDEQVAAMLDHWNVHANEAVRHFQQAAAAVFVVSFIWLYFFHVAVYHNTIALTVSRWYFRGDLQEHHLCPSLGGCLGGPVAISLLQAFRYHCGSLAFGALALTVCTIPRVLLEFLEKHAKETGEQNALAAAVRCATRCCLSWLHCCLQFVTEYAYMYVAVIGDPFCSCACKSFQLFSKYPAQVALNTLTSVVLGFLVCIGVPFALVLAAFGELRDSWVSFEPCALCVIVLAYIISRLSVGVYDAILTTLFICAMRDEEYCGGQHMSVELRQA</sequence>
<accession>A0A812XWS9</accession>
<feature type="transmembrane region" description="Helical" evidence="7">
    <location>
        <begin position="31"/>
        <end position="53"/>
    </location>
</feature>
<evidence type="ECO:0000256" key="2">
    <source>
        <dbReference type="ARBA" id="ARBA00007168"/>
    </source>
</evidence>
<gene>
    <name evidence="8" type="primary">slc44a4</name>
    <name evidence="8" type="ORF">SPIL2461_LOCUS21701</name>
</gene>
<feature type="transmembrane region" description="Helical" evidence="7">
    <location>
        <begin position="474"/>
        <end position="495"/>
    </location>
</feature>
<keyword evidence="4 7" id="KW-1133">Transmembrane helix</keyword>
<comment type="similarity">
    <text evidence="2 7">Belongs to the CTL (choline transporter-like) family.</text>
</comment>
<dbReference type="EMBL" id="CAJNIZ010046504">
    <property type="protein sequence ID" value="CAE7749977.1"/>
    <property type="molecule type" value="Genomic_DNA"/>
</dbReference>
<feature type="transmembrane region" description="Helical" evidence="7">
    <location>
        <begin position="631"/>
        <end position="658"/>
    </location>
</feature>
<comment type="subcellular location">
    <subcellularLocation>
        <location evidence="7">Cell membrane</location>
        <topology evidence="7">Multi-pass membrane protein</topology>
    </subcellularLocation>
    <subcellularLocation>
        <location evidence="1">Membrane</location>
        <topology evidence="1">Multi-pass membrane protein</topology>
    </subcellularLocation>
</comment>
<dbReference type="PANTHER" id="PTHR12385:SF14">
    <property type="entry name" value="CHOLINE TRANSPORTER-LIKE 2"/>
    <property type="match status" value="1"/>
</dbReference>
<evidence type="ECO:0000313" key="8">
    <source>
        <dbReference type="EMBL" id="CAE7749977.1"/>
    </source>
</evidence>
<reference evidence="8" key="1">
    <citation type="submission" date="2021-02" db="EMBL/GenBank/DDBJ databases">
        <authorList>
            <person name="Dougan E. K."/>
            <person name="Rhodes N."/>
            <person name="Thang M."/>
            <person name="Chan C."/>
        </authorList>
    </citation>
    <scope>NUCLEOTIDE SEQUENCE</scope>
</reference>
<evidence type="ECO:0000313" key="9">
    <source>
        <dbReference type="Proteomes" id="UP000649617"/>
    </source>
</evidence>
<dbReference type="GO" id="GO:0022857">
    <property type="term" value="F:transmembrane transporter activity"/>
    <property type="evidence" value="ECO:0007669"/>
    <property type="project" value="UniProtKB-UniRule"/>
</dbReference>
<feature type="transmembrane region" description="Helical" evidence="7">
    <location>
        <begin position="664"/>
        <end position="682"/>
    </location>
</feature>
<keyword evidence="6" id="KW-0325">Glycoprotein</keyword>
<evidence type="ECO:0000256" key="4">
    <source>
        <dbReference type="ARBA" id="ARBA00022989"/>
    </source>
</evidence>
<comment type="function">
    <text evidence="7">Choline transporter.</text>
</comment>
<dbReference type="PANTHER" id="PTHR12385">
    <property type="entry name" value="CHOLINE TRANSPORTER-LIKE (SLC FAMILY 44)"/>
    <property type="match status" value="1"/>
</dbReference>